<protein>
    <submittedName>
        <fullName evidence="3">Phosphotransferase</fullName>
    </submittedName>
</protein>
<dbReference type="Proteomes" id="UP001596547">
    <property type="component" value="Unassembled WGS sequence"/>
</dbReference>
<name>A0ABD6ACJ0_9EURY</name>
<dbReference type="InterPro" id="IPR002575">
    <property type="entry name" value="Aminoglycoside_PTrfase"/>
</dbReference>
<evidence type="ECO:0000259" key="2">
    <source>
        <dbReference type="Pfam" id="PF01636"/>
    </source>
</evidence>
<gene>
    <name evidence="3" type="ORF">ACFQPE_15780</name>
</gene>
<dbReference type="Gene3D" id="3.30.200.20">
    <property type="entry name" value="Phosphorylase Kinase, domain 1"/>
    <property type="match status" value="1"/>
</dbReference>
<comment type="caution">
    <text evidence="3">The sequence shown here is derived from an EMBL/GenBank/DDBJ whole genome shotgun (WGS) entry which is preliminary data.</text>
</comment>
<organism evidence="3 4">
    <name type="scientific">Halomarina halobia</name>
    <dbReference type="NCBI Taxonomy" id="3033386"/>
    <lineage>
        <taxon>Archaea</taxon>
        <taxon>Methanobacteriati</taxon>
        <taxon>Methanobacteriota</taxon>
        <taxon>Stenosarchaea group</taxon>
        <taxon>Halobacteria</taxon>
        <taxon>Halobacteriales</taxon>
        <taxon>Natronomonadaceae</taxon>
        <taxon>Halomarina</taxon>
    </lineage>
</organism>
<dbReference type="EMBL" id="JBHTBF010000003">
    <property type="protein sequence ID" value="MFC7318243.1"/>
    <property type="molecule type" value="Genomic_DNA"/>
</dbReference>
<reference evidence="3 4" key="1">
    <citation type="journal article" date="2019" name="Int. J. Syst. Evol. Microbiol.">
        <title>The Global Catalogue of Microorganisms (GCM) 10K type strain sequencing project: providing services to taxonomists for standard genome sequencing and annotation.</title>
        <authorList>
            <consortium name="The Broad Institute Genomics Platform"/>
            <consortium name="The Broad Institute Genome Sequencing Center for Infectious Disease"/>
            <person name="Wu L."/>
            <person name="Ma J."/>
        </authorList>
    </citation>
    <scope>NUCLEOTIDE SEQUENCE [LARGE SCALE GENOMIC DNA]</scope>
    <source>
        <strain evidence="3 4">PSR21</strain>
    </source>
</reference>
<dbReference type="InterPro" id="IPR011009">
    <property type="entry name" value="Kinase-like_dom_sf"/>
</dbReference>
<proteinExistence type="predicted"/>
<dbReference type="AlphaFoldDB" id="A0ABD6ACJ0"/>
<feature type="region of interest" description="Disordered" evidence="1">
    <location>
        <begin position="1"/>
        <end position="28"/>
    </location>
</feature>
<feature type="domain" description="Aminoglycoside phosphotransferase" evidence="2">
    <location>
        <begin position="25"/>
        <end position="84"/>
    </location>
</feature>
<evidence type="ECO:0000313" key="3">
    <source>
        <dbReference type="EMBL" id="MFC7318243.1"/>
    </source>
</evidence>
<accession>A0ABD6ACJ0</accession>
<evidence type="ECO:0000256" key="1">
    <source>
        <dbReference type="SAM" id="MobiDB-lite"/>
    </source>
</evidence>
<keyword evidence="4" id="KW-1185">Reference proteome</keyword>
<dbReference type="SUPFAM" id="SSF56112">
    <property type="entry name" value="Protein kinase-like (PK-like)"/>
    <property type="match status" value="1"/>
</dbReference>
<dbReference type="Pfam" id="PF01636">
    <property type="entry name" value="APH"/>
    <property type="match status" value="1"/>
</dbReference>
<dbReference type="RefSeq" id="WP_379794815.1">
    <property type="nucleotide sequence ID" value="NZ_JBHTBF010000003.1"/>
</dbReference>
<sequence length="122" mass="13020">MGSVPRSGGRARWAAHRRVPPGRALERDTVRRGGDAEFVLRRPSAGETADAAHDVLREYRVMSALADTDVPVPTTVAACEDHDVGTVGRRGVLDAVDLSLGAALREARPVVLYAVSCFSRVA</sequence>
<evidence type="ECO:0000313" key="4">
    <source>
        <dbReference type="Proteomes" id="UP001596547"/>
    </source>
</evidence>